<name>A0A167LAD3_PHYB8</name>
<dbReference type="RefSeq" id="XP_018288017.1">
    <property type="nucleotide sequence ID" value="XM_018429126.1"/>
</dbReference>
<dbReference type="VEuPathDB" id="FungiDB:PHYBLDRAFT_126801"/>
<dbReference type="Proteomes" id="UP000077315">
    <property type="component" value="Unassembled WGS sequence"/>
</dbReference>
<evidence type="ECO:0000313" key="7">
    <source>
        <dbReference type="EMBL" id="OAD69977.1"/>
    </source>
</evidence>
<dbReference type="GO" id="GO:0042910">
    <property type="term" value="F:xenobiotic transmembrane transporter activity"/>
    <property type="evidence" value="ECO:0007669"/>
    <property type="project" value="InterPro"/>
</dbReference>
<dbReference type="FunCoup" id="A0A167LAD3">
    <property type="interactions" value="124"/>
</dbReference>
<evidence type="ECO:0000256" key="5">
    <source>
        <dbReference type="ARBA" id="ARBA00023136"/>
    </source>
</evidence>
<comment type="subcellular location">
    <subcellularLocation>
        <location evidence="1">Membrane</location>
        <topology evidence="1">Multi-pass membrane protein</topology>
    </subcellularLocation>
</comment>
<dbReference type="CDD" id="cd13132">
    <property type="entry name" value="MATE_eukaryotic"/>
    <property type="match status" value="1"/>
</dbReference>
<dbReference type="EMBL" id="KV440990">
    <property type="protein sequence ID" value="OAD69977.1"/>
    <property type="molecule type" value="Genomic_DNA"/>
</dbReference>
<accession>A0A167LAD3</accession>
<feature type="transmembrane region" description="Helical" evidence="6">
    <location>
        <begin position="257"/>
        <end position="282"/>
    </location>
</feature>
<dbReference type="PANTHER" id="PTHR11206">
    <property type="entry name" value="MULTIDRUG RESISTANCE PROTEIN"/>
    <property type="match status" value="1"/>
</dbReference>
<evidence type="ECO:0000256" key="4">
    <source>
        <dbReference type="ARBA" id="ARBA00022989"/>
    </source>
</evidence>
<keyword evidence="8" id="KW-1185">Reference proteome</keyword>
<feature type="transmembrane region" description="Helical" evidence="6">
    <location>
        <begin position="110"/>
        <end position="128"/>
    </location>
</feature>
<feature type="transmembrane region" description="Helical" evidence="6">
    <location>
        <begin position="288"/>
        <end position="312"/>
    </location>
</feature>
<comment type="similarity">
    <text evidence="2">Belongs to the multi antimicrobial extrusion (MATE) (TC 2.A.66.1) family.</text>
</comment>
<keyword evidence="4 6" id="KW-1133">Transmembrane helix</keyword>
<dbReference type="STRING" id="763407.A0A167LAD3"/>
<evidence type="ECO:0000256" key="1">
    <source>
        <dbReference type="ARBA" id="ARBA00004141"/>
    </source>
</evidence>
<feature type="transmembrane region" description="Helical" evidence="6">
    <location>
        <begin position="148"/>
        <end position="165"/>
    </location>
</feature>
<feature type="transmembrane region" description="Helical" evidence="6">
    <location>
        <begin position="402"/>
        <end position="422"/>
    </location>
</feature>
<organism evidence="7 8">
    <name type="scientific">Phycomyces blakesleeanus (strain ATCC 8743b / DSM 1359 / FGSC 10004 / NBRC 33097 / NRRL 1555)</name>
    <dbReference type="NCBI Taxonomy" id="763407"/>
    <lineage>
        <taxon>Eukaryota</taxon>
        <taxon>Fungi</taxon>
        <taxon>Fungi incertae sedis</taxon>
        <taxon>Mucoromycota</taxon>
        <taxon>Mucoromycotina</taxon>
        <taxon>Mucoromycetes</taxon>
        <taxon>Mucorales</taxon>
        <taxon>Phycomycetaceae</taxon>
        <taxon>Phycomyces</taxon>
    </lineage>
</organism>
<keyword evidence="5 6" id="KW-0472">Membrane</keyword>
<feature type="transmembrane region" description="Helical" evidence="6">
    <location>
        <begin position="177"/>
        <end position="197"/>
    </location>
</feature>
<evidence type="ECO:0000256" key="6">
    <source>
        <dbReference type="SAM" id="Phobius"/>
    </source>
</evidence>
<gene>
    <name evidence="7" type="ORF">PHYBLDRAFT_126801</name>
</gene>
<feature type="transmembrane region" description="Helical" evidence="6">
    <location>
        <begin position="428"/>
        <end position="453"/>
    </location>
</feature>
<dbReference type="GeneID" id="28990032"/>
<dbReference type="NCBIfam" id="TIGR00797">
    <property type="entry name" value="matE"/>
    <property type="match status" value="1"/>
</dbReference>
<evidence type="ECO:0000313" key="8">
    <source>
        <dbReference type="Proteomes" id="UP000077315"/>
    </source>
</evidence>
<protein>
    <recommendedName>
        <fullName evidence="9">MATE efflux family protein</fullName>
    </recommendedName>
</protein>
<reference evidence="8" key="1">
    <citation type="submission" date="2015-06" db="EMBL/GenBank/DDBJ databases">
        <title>Expansion of signal transduction pathways in fungi by whole-genome duplication.</title>
        <authorList>
            <consortium name="DOE Joint Genome Institute"/>
            <person name="Corrochano L.M."/>
            <person name="Kuo A."/>
            <person name="Marcet-Houben M."/>
            <person name="Polaino S."/>
            <person name="Salamov A."/>
            <person name="Villalobos J.M."/>
            <person name="Alvarez M.I."/>
            <person name="Avalos J."/>
            <person name="Benito E.P."/>
            <person name="Benoit I."/>
            <person name="Burger G."/>
            <person name="Camino L.P."/>
            <person name="Canovas D."/>
            <person name="Cerda-Olmedo E."/>
            <person name="Cheng J.-F."/>
            <person name="Dominguez A."/>
            <person name="Elias M."/>
            <person name="Eslava A.P."/>
            <person name="Glaser F."/>
            <person name="Grimwood J."/>
            <person name="Gutierrez G."/>
            <person name="Heitman J."/>
            <person name="Henrissat B."/>
            <person name="Iturriaga E.A."/>
            <person name="Lang B.F."/>
            <person name="Lavin J.L."/>
            <person name="Lee S."/>
            <person name="Li W."/>
            <person name="Lindquist E."/>
            <person name="Lopez-Garcia S."/>
            <person name="Luque E.M."/>
            <person name="Marcos A.T."/>
            <person name="Martin J."/>
            <person name="McCluskey K."/>
            <person name="Medina H.R."/>
            <person name="Miralles-Duran A."/>
            <person name="Miyazaki A."/>
            <person name="Munoz-Torres E."/>
            <person name="Oguiza J.A."/>
            <person name="Ohm R."/>
            <person name="Olmedo M."/>
            <person name="Orejas M."/>
            <person name="Ortiz-Castellanos L."/>
            <person name="Pisabarro A.G."/>
            <person name="Rodriguez-Romero J."/>
            <person name="Ruiz-Herrera J."/>
            <person name="Ruiz-Vazquez R."/>
            <person name="Sanz C."/>
            <person name="Schackwitz W."/>
            <person name="Schmutz J."/>
            <person name="Shahriari M."/>
            <person name="Shelest E."/>
            <person name="Silva-Franco F."/>
            <person name="Soanes D."/>
            <person name="Syed K."/>
            <person name="Tagua V.G."/>
            <person name="Talbot N.J."/>
            <person name="Thon M."/>
            <person name="De vries R.P."/>
            <person name="Wiebenga A."/>
            <person name="Yadav J.S."/>
            <person name="Braun E.L."/>
            <person name="Baker S."/>
            <person name="Garre V."/>
            <person name="Horwitz B."/>
            <person name="Torres-Martinez S."/>
            <person name="Idnurm A."/>
            <person name="Herrera-Estrella A."/>
            <person name="Gabaldon T."/>
            <person name="Grigoriev I.V."/>
        </authorList>
    </citation>
    <scope>NUCLEOTIDE SEQUENCE [LARGE SCALE GENOMIC DNA]</scope>
    <source>
        <strain evidence="8">NRRL 1555(-)</strain>
    </source>
</reference>
<dbReference type="GO" id="GO:0015297">
    <property type="term" value="F:antiporter activity"/>
    <property type="evidence" value="ECO:0007669"/>
    <property type="project" value="InterPro"/>
</dbReference>
<proteinExistence type="inferred from homology"/>
<evidence type="ECO:0008006" key="9">
    <source>
        <dbReference type="Google" id="ProtNLM"/>
    </source>
</evidence>
<evidence type="ECO:0000256" key="3">
    <source>
        <dbReference type="ARBA" id="ARBA00022692"/>
    </source>
</evidence>
<dbReference type="InParanoid" id="A0A167LAD3"/>
<dbReference type="AlphaFoldDB" id="A0A167LAD3"/>
<dbReference type="InterPro" id="IPR045069">
    <property type="entry name" value="MATE_euk"/>
</dbReference>
<dbReference type="OrthoDB" id="2126698at2759"/>
<keyword evidence="3 6" id="KW-0812">Transmembrane</keyword>
<evidence type="ECO:0000256" key="2">
    <source>
        <dbReference type="ARBA" id="ARBA00010199"/>
    </source>
</evidence>
<feature type="transmembrane region" description="Helical" evidence="6">
    <location>
        <begin position="209"/>
        <end position="229"/>
    </location>
</feature>
<dbReference type="InterPro" id="IPR002528">
    <property type="entry name" value="MATE_fam"/>
</dbReference>
<feature type="transmembrane region" description="Helical" evidence="6">
    <location>
        <begin position="373"/>
        <end position="390"/>
    </location>
</feature>
<dbReference type="Pfam" id="PF01554">
    <property type="entry name" value="MatE"/>
    <property type="match status" value="2"/>
</dbReference>
<dbReference type="GO" id="GO:1990961">
    <property type="term" value="P:xenobiotic detoxification by transmembrane export across the plasma membrane"/>
    <property type="evidence" value="ECO:0007669"/>
    <property type="project" value="InterPro"/>
</dbReference>
<sequence>MSPTENTPLLTSKSPLVSKAYKQEFKWLINNAMPLVLSYLLQNSLQSVSVISAGHLGATELASASLGSMFVTVTGLSVATGGTLALDTLCSQAFTSADDKKIVGLHVQRCLAFLSVLYIPVCVLWWFAESVFLLLRQDPEVARLAGCYVRWMILGAPAFAIFEALKKMLQAQGIFRAPTLVLLMGAPINILLSYVLVWSSTLGLGFSGAPLASCLTYWLIVIFMALYIYRVDGYQVWPAWSTRQAFEWRAWGPMSRLAIPGILLICTETWAYEIIAFGASWIDTTSLGAQSVVLTSITALYTLAFGVGIASANRVGNLLGAQRPQQARIAAHTAIYAAVLVAGLNSLLLLVFRHKWAYMFTSDPDVVSAVAKLLPWVALFVFADNIAGIADGVLNGQGRQHVGAWCNLVAYYVCALPVGFYLCFRSGWGLTGIWAGLVGALIVSCLVTVAVVWTSNWNTEALKAECRTREEVAVKHPEDEESS</sequence>
<dbReference type="GO" id="GO:0016020">
    <property type="term" value="C:membrane"/>
    <property type="evidence" value="ECO:0007669"/>
    <property type="project" value="UniProtKB-SubCell"/>
</dbReference>
<feature type="transmembrane region" description="Helical" evidence="6">
    <location>
        <begin position="333"/>
        <end position="353"/>
    </location>
</feature>